<dbReference type="PROSITE" id="PS00018">
    <property type="entry name" value="EF_HAND_1"/>
    <property type="match status" value="1"/>
</dbReference>
<keyword evidence="1 2" id="KW-0732">Signal</keyword>
<reference evidence="3 4" key="1">
    <citation type="submission" date="2019-02" db="EMBL/GenBank/DDBJ databases">
        <title>Deep-cultivation of Planctomycetes and their phenomic and genomic characterization uncovers novel biology.</title>
        <authorList>
            <person name="Wiegand S."/>
            <person name="Jogler M."/>
            <person name="Boedeker C."/>
            <person name="Pinto D."/>
            <person name="Vollmers J."/>
            <person name="Rivas-Marin E."/>
            <person name="Kohn T."/>
            <person name="Peeters S.H."/>
            <person name="Heuer A."/>
            <person name="Rast P."/>
            <person name="Oberbeckmann S."/>
            <person name="Bunk B."/>
            <person name="Jeske O."/>
            <person name="Meyerdierks A."/>
            <person name="Storesund J.E."/>
            <person name="Kallscheuer N."/>
            <person name="Luecker S."/>
            <person name="Lage O.M."/>
            <person name="Pohl T."/>
            <person name="Merkel B.J."/>
            <person name="Hornburger P."/>
            <person name="Mueller R.-W."/>
            <person name="Bruemmer F."/>
            <person name="Labrenz M."/>
            <person name="Spormann A.M."/>
            <person name="Op den Camp H."/>
            <person name="Overmann J."/>
            <person name="Amann R."/>
            <person name="Jetten M.S.M."/>
            <person name="Mascher T."/>
            <person name="Medema M.H."/>
            <person name="Devos D.P."/>
            <person name="Kaster A.-K."/>
            <person name="Ovreas L."/>
            <person name="Rohde M."/>
            <person name="Galperin M.Y."/>
            <person name="Jogler C."/>
        </authorList>
    </citation>
    <scope>NUCLEOTIDE SEQUENCE [LARGE SCALE GENOMIC DNA]</scope>
    <source>
        <strain evidence="3 4">Pan181</strain>
    </source>
</reference>
<feature type="chain" id="PRO_5022069610" evidence="2">
    <location>
        <begin position="27"/>
        <end position="1402"/>
    </location>
</feature>
<dbReference type="SUPFAM" id="SSF49899">
    <property type="entry name" value="Concanavalin A-like lectins/glucanases"/>
    <property type="match status" value="1"/>
</dbReference>
<dbReference type="InterPro" id="IPR011050">
    <property type="entry name" value="Pectin_lyase_fold/virulence"/>
</dbReference>
<dbReference type="RefSeq" id="WP_145247396.1">
    <property type="nucleotide sequence ID" value="NZ_CP036278.1"/>
</dbReference>
<evidence type="ECO:0000256" key="1">
    <source>
        <dbReference type="ARBA" id="ARBA00022729"/>
    </source>
</evidence>
<dbReference type="EMBL" id="CP036278">
    <property type="protein sequence ID" value="QDU56695.1"/>
    <property type="molecule type" value="Genomic_DNA"/>
</dbReference>
<feature type="signal peptide" evidence="2">
    <location>
        <begin position="1"/>
        <end position="26"/>
    </location>
</feature>
<dbReference type="KEGG" id="amuc:Pan181_29050"/>
<evidence type="ECO:0000313" key="3">
    <source>
        <dbReference type="EMBL" id="QDU56695.1"/>
    </source>
</evidence>
<dbReference type="InterPro" id="IPR013425">
    <property type="entry name" value="Autotrns_rpt"/>
</dbReference>
<protein>
    <submittedName>
        <fullName evidence="3">Autotransporter-associated beta strand repeat protein</fullName>
    </submittedName>
</protein>
<dbReference type="Pfam" id="PF12951">
    <property type="entry name" value="PATR"/>
    <property type="match status" value="2"/>
</dbReference>
<accession>A0A518APP7</accession>
<evidence type="ECO:0000313" key="4">
    <source>
        <dbReference type="Proteomes" id="UP000315750"/>
    </source>
</evidence>
<sequence length="1402" mass="145635" precursor="true">MSRHHLGAIFGVFALLQIMTCSPAWAAPPSYESEVLGDNPFLYYRFNEASGTVADDASTNMFDGTYIDGPTLGVAGMGAGSDTAASFSAGASQHVAAPAASRSFSSMLGSSSFEFVFSSTNTTSTAMLYGVGNDGSNTFSHIAFNDGAPGVMRLYMRDEDNQDIGGYFDASSILDGSYHHVVWTHDMTGDSAASRLRVYVDGLPVDLTFNGGQEDLVDNFAAEYEYDPYFAARNARGTLDFAYNGDLDEAALYGSVLSPLDVLGHATGLGISTSDYWTLDSGGSFNTDSNWSGNAVPTGSALFAGSLTAANAPAVVTLDNAVSLDKLQFASLESYELAGPAALTLTGGAELAASAGTHTVSADVAGTSGLVKTGGGAVRLLGAKSYTGNTDVQQGTLLLSDFDAIDNQNSASLNIGSGGRVVVEGAASPLAAQLTGTGTLGFDLPAGQSTTFSSGNASFSGAIELSGSSTLVVGHNDALGAGGTEASRTEVAANSEAKVVLPGGVTVQNEALIIGSNGSSSGTGALVSNGDNTWNGVVVAQSGNSANYHYFESNAGTLTLRAIHPNADLGSNTQKDDHYFIFDGDGDFVITERISDAEVIVDTDTVIPGSIEDTRVYKRGAGTMTLAYATTSADDYWFGSTYVEEGTLVVSSDGFDNGELRSQYIEIQDNATLDLSAFNEYRQQVGQVIRGGGTMKVGNQLTMYNDGDLHIEGRGGPGEIETFTVSGGNVVLNSEGSGGEWDFAVGNTEDPSGDLMSIPDGTFSTSGAASITLNVYPANGHLDAGRYTIVSHNGGPVTGMNGVTARITSPTGTPLATRPGLSVAVDGTQSGKIEVVVTGEEGSITWAGTNASPVWDVDNSTNWAGGDKFYDVDQVTFDDTAERTEVSIPSGSRYPGSITFANDTKTYRLSGTGTVRTHGDLNITGAAPVIFAYNRAGRIEGVTTVESGSELRIEGLSTDNLNNSGILTLGATQEKDVLQQNGTLSVGSNGYRVMAFEAEQYQSDGLYETAAPFWTISADAGASGGQALLALPDEANETSNSNSAQNYVTYSMQFAEPGEYQFFVRARAEDAGSDGTLNDDGFMLPLIDLDGDRPTYTSNNKAVHLGTTSVLNEEGGNAGSDATAYDWYRTTSTYFDHITVTADDIANGVVFELNVATREGGMVIDKIAFVADPDFGTDANFGTLTDADLDAVSTMLTTVPTTFTTEANRLNVYDELNLIGDDSVLNMRIGSASSYDIVQVYGNLAADGTLNVGSVGDVVEGVAGDIFPILGFETFSGAFDTVNLPALAAGLAWDASNLFITGELSIIAAAGLPGDFNNDGMVDLADYTVWRDNLGADESVLPVGTGDNSSVVDAGDYLLWKNSFGATLSTLSAADSSVVPEPASIAMLATLLLGVVYARARK</sequence>
<dbReference type="InterPro" id="IPR018247">
    <property type="entry name" value="EF_Hand_1_Ca_BS"/>
</dbReference>
<keyword evidence="4" id="KW-1185">Reference proteome</keyword>
<dbReference type="Proteomes" id="UP000315750">
    <property type="component" value="Chromosome"/>
</dbReference>
<proteinExistence type="predicted"/>
<evidence type="ECO:0000256" key="2">
    <source>
        <dbReference type="SAM" id="SignalP"/>
    </source>
</evidence>
<dbReference type="NCBIfam" id="TIGR02601">
    <property type="entry name" value="autotrns_rpt"/>
    <property type="match status" value="1"/>
</dbReference>
<dbReference type="OrthoDB" id="241071at2"/>
<dbReference type="SUPFAM" id="SSF51126">
    <property type="entry name" value="Pectin lyase-like"/>
    <property type="match status" value="1"/>
</dbReference>
<dbReference type="InterPro" id="IPR013320">
    <property type="entry name" value="ConA-like_dom_sf"/>
</dbReference>
<name>A0A518APP7_9BACT</name>
<dbReference type="Gene3D" id="2.60.120.200">
    <property type="match status" value="1"/>
</dbReference>
<gene>
    <name evidence="3" type="ORF">Pan181_29050</name>
</gene>
<organism evidence="3 4">
    <name type="scientific">Aeoliella mucimassa</name>
    <dbReference type="NCBI Taxonomy" id="2527972"/>
    <lineage>
        <taxon>Bacteria</taxon>
        <taxon>Pseudomonadati</taxon>
        <taxon>Planctomycetota</taxon>
        <taxon>Planctomycetia</taxon>
        <taxon>Pirellulales</taxon>
        <taxon>Lacipirellulaceae</taxon>
        <taxon>Aeoliella</taxon>
    </lineage>
</organism>